<evidence type="ECO:0000256" key="2">
    <source>
        <dbReference type="ARBA" id="ARBA00023125"/>
    </source>
</evidence>
<dbReference type="GO" id="GO:0000976">
    <property type="term" value="F:transcription cis-regulatory region binding"/>
    <property type="evidence" value="ECO:0007669"/>
    <property type="project" value="TreeGrafter"/>
</dbReference>
<sequence length="278" mass="32968">MVLEAQGYNVGLWSPDECQRLREIVWQIMDLEGIMDSEDVTQWTEISGRVVTRSPEQCRLRWDRQIRFDEGDGTSHLLWTKSDDRRLLERMQTQCPFARNESEVDWDRLRMDGWRMWSSHALKERWMTMRQTIDEIGDRSFQVIITYCRENIHLVSRHPDFKSVEIIPPEYDEESDDDVEMFEGSGSEEARKRKRVREGEDTDDEIPGKKAKKEEVHETWEWMEALRQANSDAEAALEWVRWQEVEEKKEEWRGQSEAESDADDRGAHSYVSPPPTPS</sequence>
<dbReference type="PANTHER" id="PTHR46380">
    <property type="entry name" value="CYCLIN-D-BINDING MYB-LIKE TRANSCRIPTION FACTOR 1"/>
    <property type="match status" value="1"/>
</dbReference>
<proteinExistence type="predicted"/>
<organism evidence="7 8">
    <name type="scientific">Blyttiomyces helicus</name>
    <dbReference type="NCBI Taxonomy" id="388810"/>
    <lineage>
        <taxon>Eukaryota</taxon>
        <taxon>Fungi</taxon>
        <taxon>Fungi incertae sedis</taxon>
        <taxon>Chytridiomycota</taxon>
        <taxon>Chytridiomycota incertae sedis</taxon>
        <taxon>Chytridiomycetes</taxon>
        <taxon>Chytridiomycetes incertae sedis</taxon>
        <taxon>Blyttiomyces</taxon>
    </lineage>
</organism>
<feature type="region of interest" description="Disordered" evidence="4">
    <location>
        <begin position="246"/>
        <end position="278"/>
    </location>
</feature>
<dbReference type="Gene3D" id="1.10.10.60">
    <property type="entry name" value="Homeodomain-like"/>
    <property type="match status" value="1"/>
</dbReference>
<dbReference type="CDD" id="cd00167">
    <property type="entry name" value="SANT"/>
    <property type="match status" value="1"/>
</dbReference>
<feature type="compositionally biased region" description="Acidic residues" evidence="4">
    <location>
        <begin position="172"/>
        <end position="181"/>
    </location>
</feature>
<feature type="compositionally biased region" description="Basic and acidic residues" evidence="4">
    <location>
        <begin position="206"/>
        <end position="216"/>
    </location>
</feature>
<dbReference type="GO" id="GO:0005634">
    <property type="term" value="C:nucleus"/>
    <property type="evidence" value="ECO:0007669"/>
    <property type="project" value="UniProtKB-SubCell"/>
</dbReference>
<feature type="region of interest" description="Disordered" evidence="4">
    <location>
        <begin position="172"/>
        <end position="216"/>
    </location>
</feature>
<dbReference type="InterPro" id="IPR001005">
    <property type="entry name" value="SANT/Myb"/>
</dbReference>
<dbReference type="OrthoDB" id="2135798at2759"/>
<dbReference type="PROSITE" id="PS51294">
    <property type="entry name" value="HTH_MYB"/>
    <property type="match status" value="1"/>
</dbReference>
<evidence type="ECO:0000256" key="1">
    <source>
        <dbReference type="ARBA" id="ARBA00004123"/>
    </source>
</evidence>
<dbReference type="GO" id="GO:0003700">
    <property type="term" value="F:DNA-binding transcription factor activity"/>
    <property type="evidence" value="ECO:0007669"/>
    <property type="project" value="TreeGrafter"/>
</dbReference>
<evidence type="ECO:0000313" key="7">
    <source>
        <dbReference type="EMBL" id="RKO86381.1"/>
    </source>
</evidence>
<evidence type="ECO:0000259" key="5">
    <source>
        <dbReference type="PROSITE" id="PS50090"/>
    </source>
</evidence>
<keyword evidence="3" id="KW-0539">Nucleus</keyword>
<evidence type="ECO:0000256" key="4">
    <source>
        <dbReference type="SAM" id="MobiDB-lite"/>
    </source>
</evidence>
<feature type="domain" description="Myb-like" evidence="5">
    <location>
        <begin position="5"/>
        <end position="66"/>
    </location>
</feature>
<dbReference type="InterPro" id="IPR009057">
    <property type="entry name" value="Homeodomain-like_sf"/>
</dbReference>
<dbReference type="PROSITE" id="PS50090">
    <property type="entry name" value="MYB_LIKE"/>
    <property type="match status" value="1"/>
</dbReference>
<evidence type="ECO:0008006" key="9">
    <source>
        <dbReference type="Google" id="ProtNLM"/>
    </source>
</evidence>
<dbReference type="PANTHER" id="PTHR46380:SF2">
    <property type="entry name" value="CYCLIN-D-BINDING MYB-LIKE TRANSCRIPTION FACTOR 1"/>
    <property type="match status" value="1"/>
</dbReference>
<feature type="compositionally biased region" description="Basic and acidic residues" evidence="4">
    <location>
        <begin position="246"/>
        <end position="256"/>
    </location>
</feature>
<name>A0A4P9W2E1_9FUNG</name>
<dbReference type="AlphaFoldDB" id="A0A4P9W2E1"/>
<dbReference type="EMBL" id="KZ998248">
    <property type="protein sequence ID" value="RKO86381.1"/>
    <property type="molecule type" value="Genomic_DNA"/>
</dbReference>
<protein>
    <recommendedName>
        <fullName evidence="9">Myb-like domain-containing protein</fullName>
    </recommendedName>
</protein>
<evidence type="ECO:0000313" key="8">
    <source>
        <dbReference type="Proteomes" id="UP000269721"/>
    </source>
</evidence>
<feature type="domain" description="HTH myb-type" evidence="6">
    <location>
        <begin position="41"/>
        <end position="70"/>
    </location>
</feature>
<keyword evidence="2" id="KW-0238">DNA-binding</keyword>
<evidence type="ECO:0000256" key="3">
    <source>
        <dbReference type="ARBA" id="ARBA00023242"/>
    </source>
</evidence>
<dbReference type="SUPFAM" id="SSF46689">
    <property type="entry name" value="Homeodomain-like"/>
    <property type="match status" value="1"/>
</dbReference>
<dbReference type="InterPro" id="IPR051651">
    <property type="entry name" value="DMTF1_DNA-bind_reg"/>
</dbReference>
<evidence type="ECO:0000259" key="6">
    <source>
        <dbReference type="PROSITE" id="PS51294"/>
    </source>
</evidence>
<gene>
    <name evidence="7" type="ORF">BDK51DRAFT_31832</name>
</gene>
<comment type="subcellular location">
    <subcellularLocation>
        <location evidence="1">Nucleus</location>
    </subcellularLocation>
</comment>
<accession>A0A4P9W2E1</accession>
<keyword evidence="8" id="KW-1185">Reference proteome</keyword>
<dbReference type="SMART" id="SM00717">
    <property type="entry name" value="SANT"/>
    <property type="match status" value="1"/>
</dbReference>
<dbReference type="Proteomes" id="UP000269721">
    <property type="component" value="Unassembled WGS sequence"/>
</dbReference>
<dbReference type="InterPro" id="IPR017930">
    <property type="entry name" value="Myb_dom"/>
</dbReference>
<reference evidence="8" key="1">
    <citation type="journal article" date="2018" name="Nat. Microbiol.">
        <title>Leveraging single-cell genomics to expand the fungal tree of life.</title>
        <authorList>
            <person name="Ahrendt S.R."/>
            <person name="Quandt C.A."/>
            <person name="Ciobanu D."/>
            <person name="Clum A."/>
            <person name="Salamov A."/>
            <person name="Andreopoulos B."/>
            <person name="Cheng J.F."/>
            <person name="Woyke T."/>
            <person name="Pelin A."/>
            <person name="Henrissat B."/>
            <person name="Reynolds N.K."/>
            <person name="Benny G.L."/>
            <person name="Smith M.E."/>
            <person name="James T.Y."/>
            <person name="Grigoriev I.V."/>
        </authorList>
    </citation>
    <scope>NUCLEOTIDE SEQUENCE [LARGE SCALE GENOMIC DNA]</scope>
</reference>